<accession>A0A6J5NHV4</accession>
<reference evidence="1" key="1">
    <citation type="submission" date="2020-04" db="EMBL/GenBank/DDBJ databases">
        <authorList>
            <person name="Chiriac C."/>
            <person name="Salcher M."/>
            <person name="Ghai R."/>
            <person name="Kavagutti S V."/>
        </authorList>
    </citation>
    <scope>NUCLEOTIDE SEQUENCE</scope>
</reference>
<protein>
    <submittedName>
        <fullName evidence="1">Uncharacterized protein</fullName>
    </submittedName>
</protein>
<sequence>MAGAGIKLFQTGGILTADEINQYLMDQSITVFLNEDVRDASFGGANEPTLSEGRVCYIINSVRGGAGKTIQFYNGSTWVDSASFTTPDLSITNAKVSATAAIALSKLASGTSGQIIVANASGVPTYVTLSGDATISNTGVLTLAAELGTDTTGAYVATVAGTANQITVSGSGSETAAVTLSLPQDIATTSSTTFAGITITGSASVAGNVVYNITTASVANSASISAANSGQFIETDLSSAGTLYVTGTGWAVGSQVTVMQMSASTSSASLSFPGQTLRGTPLASSTVAVLRTQYSSATLINRGTNDWYVIGDLKA</sequence>
<proteinExistence type="predicted"/>
<organism evidence="1">
    <name type="scientific">uncultured Caudovirales phage</name>
    <dbReference type="NCBI Taxonomy" id="2100421"/>
    <lineage>
        <taxon>Viruses</taxon>
        <taxon>Duplodnaviria</taxon>
        <taxon>Heunggongvirae</taxon>
        <taxon>Uroviricota</taxon>
        <taxon>Caudoviricetes</taxon>
        <taxon>Peduoviridae</taxon>
        <taxon>Maltschvirus</taxon>
        <taxon>Maltschvirus maltsch</taxon>
    </lineage>
</organism>
<evidence type="ECO:0000313" key="1">
    <source>
        <dbReference type="EMBL" id="CAB4156775.1"/>
    </source>
</evidence>
<name>A0A6J5NHV4_9CAUD</name>
<dbReference type="EMBL" id="LR796639">
    <property type="protein sequence ID" value="CAB4156775.1"/>
    <property type="molecule type" value="Genomic_DNA"/>
</dbReference>
<gene>
    <name evidence="1" type="ORF">UFOVP658_151</name>
</gene>